<evidence type="ECO:0000313" key="1">
    <source>
        <dbReference type="EMBL" id="KZN94966.1"/>
    </source>
</evidence>
<keyword evidence="2" id="KW-1185">Reference proteome</keyword>
<protein>
    <submittedName>
        <fullName evidence="1">Uncharacterized protein</fullName>
    </submittedName>
</protein>
<reference evidence="1 2" key="1">
    <citation type="submission" date="2016-04" db="EMBL/GenBank/DDBJ databases">
        <title>Draft genome sequence of Aeribacillus pallidus 8m3 from petroleum reservoir.</title>
        <authorList>
            <person name="Poltaraus A.B."/>
            <person name="Nazina T.N."/>
            <person name="Tourova T.P."/>
            <person name="Malakho S.M."/>
            <person name="Korshunova A.V."/>
            <person name="Sokolova D.S."/>
        </authorList>
    </citation>
    <scope>NUCLEOTIDE SEQUENCE [LARGE SCALE GENOMIC DNA]</scope>
    <source>
        <strain evidence="1 2">8m3</strain>
    </source>
</reference>
<dbReference type="Proteomes" id="UP000076476">
    <property type="component" value="Unassembled WGS sequence"/>
</dbReference>
<dbReference type="AlphaFoldDB" id="A0A165WGZ9"/>
<dbReference type="EMBL" id="LWBR01000072">
    <property type="protein sequence ID" value="KZN94966.1"/>
    <property type="molecule type" value="Genomic_DNA"/>
</dbReference>
<dbReference type="STRING" id="33936.AZI98_16925"/>
<accession>A0A165WGZ9</accession>
<name>A0A165WGZ9_9BACI</name>
<proteinExistence type="predicted"/>
<sequence>MRKTQFIIILRFVSKAKISWEKLENYNPIFRLMAVLLIVCPLVGEQIKVLNICQLQTDRK</sequence>
<comment type="caution">
    <text evidence="1">The sequence shown here is derived from an EMBL/GenBank/DDBJ whole genome shotgun (WGS) entry which is preliminary data.</text>
</comment>
<organism evidence="1 2">
    <name type="scientific">Aeribacillus pallidus</name>
    <dbReference type="NCBI Taxonomy" id="33936"/>
    <lineage>
        <taxon>Bacteria</taxon>
        <taxon>Bacillati</taxon>
        <taxon>Bacillota</taxon>
        <taxon>Bacilli</taxon>
        <taxon>Bacillales</taxon>
        <taxon>Bacillaceae</taxon>
        <taxon>Aeribacillus</taxon>
    </lineage>
</organism>
<gene>
    <name evidence="1" type="ORF">AZI98_16925</name>
</gene>
<evidence type="ECO:0000313" key="2">
    <source>
        <dbReference type="Proteomes" id="UP000076476"/>
    </source>
</evidence>